<organism evidence="1 2">
    <name type="scientific">Streptomyces zagrosensis</name>
    <dbReference type="NCBI Taxonomy" id="1042984"/>
    <lineage>
        <taxon>Bacteria</taxon>
        <taxon>Bacillati</taxon>
        <taxon>Actinomycetota</taxon>
        <taxon>Actinomycetes</taxon>
        <taxon>Kitasatosporales</taxon>
        <taxon>Streptomycetaceae</taxon>
        <taxon>Streptomyces</taxon>
    </lineage>
</organism>
<keyword evidence="2" id="KW-1185">Reference proteome</keyword>
<dbReference type="AlphaFoldDB" id="A0A7W9QI80"/>
<sequence length="34" mass="3758">MIEQTIPDDVAAAYERLCAEGFTSRLLVDESTRG</sequence>
<protein>
    <submittedName>
        <fullName evidence="1">Uncharacterized protein</fullName>
    </submittedName>
</protein>
<name>A0A7W9QI80_9ACTN</name>
<dbReference type="EMBL" id="JACHJL010000036">
    <property type="protein sequence ID" value="MBB5940198.1"/>
    <property type="molecule type" value="Genomic_DNA"/>
</dbReference>
<evidence type="ECO:0000313" key="1">
    <source>
        <dbReference type="EMBL" id="MBB5940198.1"/>
    </source>
</evidence>
<proteinExistence type="predicted"/>
<comment type="caution">
    <text evidence="1">The sequence shown here is derived from an EMBL/GenBank/DDBJ whole genome shotgun (WGS) entry which is preliminary data.</text>
</comment>
<evidence type="ECO:0000313" key="2">
    <source>
        <dbReference type="Proteomes" id="UP000588098"/>
    </source>
</evidence>
<accession>A0A7W9QI80</accession>
<reference evidence="1 2" key="1">
    <citation type="submission" date="2020-08" db="EMBL/GenBank/DDBJ databases">
        <title>Genomic Encyclopedia of Type Strains, Phase III (KMG-III): the genomes of soil and plant-associated and newly described type strains.</title>
        <authorList>
            <person name="Whitman W."/>
        </authorList>
    </citation>
    <scope>NUCLEOTIDE SEQUENCE [LARGE SCALE GENOMIC DNA]</scope>
    <source>
        <strain evidence="1 2">CECT 8305</strain>
    </source>
</reference>
<gene>
    <name evidence="1" type="ORF">FHS42_007296</name>
</gene>
<dbReference type="Proteomes" id="UP000588098">
    <property type="component" value="Unassembled WGS sequence"/>
</dbReference>